<proteinExistence type="inferred from homology"/>
<keyword evidence="4" id="KW-1185">Reference proteome</keyword>
<comment type="caution">
    <text evidence="3">The sequence shown here is derived from an EMBL/GenBank/DDBJ whole genome shotgun (WGS) entry which is preliminary data.</text>
</comment>
<evidence type="ECO:0000313" key="4">
    <source>
        <dbReference type="Proteomes" id="UP001291926"/>
    </source>
</evidence>
<reference evidence="3 4" key="1">
    <citation type="journal article" date="2023" name="bioRxiv">
        <title>Genome report: Whole genome sequence and annotation of Penstemon davidsonii.</title>
        <authorList>
            <person name="Ostevik K.L."/>
            <person name="Alabady M."/>
            <person name="Zhang M."/>
            <person name="Rausher M.D."/>
        </authorList>
    </citation>
    <scope>NUCLEOTIDE SEQUENCE [LARGE SCALE GENOMIC DNA]</scope>
    <source>
        <strain evidence="3">DNT005</strain>
        <tissue evidence="3">Whole leaf</tissue>
    </source>
</reference>
<dbReference type="InterPro" id="IPR013094">
    <property type="entry name" value="AB_hydrolase_3"/>
</dbReference>
<protein>
    <recommendedName>
        <fullName evidence="2">Alpha/beta hydrolase fold-3 domain-containing protein</fullName>
    </recommendedName>
</protein>
<sequence length="318" mass="35543">MAENSSETPLDFSPAMKVHKDGRIERLNLFVPASIDPETGVQSKDVQISSDPNLSARLYLPKNAAVSTKKLPLLIYIHGGGFVFGYFSHPVFHTHLNLLVSESNVVAVSLDYRLAPENPLPIAYDDVWLAFKWVASQSKKTENPEEWIEKYADFDRVYIGGDSAGGNIAHNLAIRVGSEKLEGVNTRGLYLNSPYFWGHDPIGEEAANYIHVWDFKINDLWLYACPGSTGKDDPWANPGMDPRLSSIGCRKVLYYIGEKDVLKDRAELYTEALEKSGWNGDIEIVEVEGEPHCFSVSSPDTEKSKIMFKKVASFLNHC</sequence>
<comment type="similarity">
    <text evidence="1">Belongs to the 'GDXG' lipolytic enzyme family.</text>
</comment>
<feature type="domain" description="Alpha/beta hydrolase fold-3" evidence="2">
    <location>
        <begin position="74"/>
        <end position="294"/>
    </location>
</feature>
<dbReference type="InterPro" id="IPR029058">
    <property type="entry name" value="AB_hydrolase_fold"/>
</dbReference>
<dbReference type="Proteomes" id="UP001291926">
    <property type="component" value="Unassembled WGS sequence"/>
</dbReference>
<dbReference type="PANTHER" id="PTHR23024">
    <property type="entry name" value="ARYLACETAMIDE DEACETYLASE"/>
    <property type="match status" value="1"/>
</dbReference>
<accession>A0ABR0DWS8</accession>
<dbReference type="PANTHER" id="PTHR23024:SF467">
    <property type="entry name" value="CARBOXYLESTERASE 12-RELATED"/>
    <property type="match status" value="1"/>
</dbReference>
<dbReference type="SUPFAM" id="SSF53474">
    <property type="entry name" value="alpha/beta-Hydrolases"/>
    <property type="match status" value="1"/>
</dbReference>
<evidence type="ECO:0000313" key="3">
    <source>
        <dbReference type="EMBL" id="KAK4493559.1"/>
    </source>
</evidence>
<dbReference type="Gene3D" id="3.40.50.1820">
    <property type="entry name" value="alpha/beta hydrolase"/>
    <property type="match status" value="1"/>
</dbReference>
<evidence type="ECO:0000256" key="1">
    <source>
        <dbReference type="ARBA" id="ARBA00010515"/>
    </source>
</evidence>
<dbReference type="EMBL" id="JAYDYQ010000052">
    <property type="protein sequence ID" value="KAK4493559.1"/>
    <property type="molecule type" value="Genomic_DNA"/>
</dbReference>
<name>A0ABR0DWS8_9LAMI</name>
<dbReference type="InterPro" id="IPR050466">
    <property type="entry name" value="Carboxylest/Gibb_receptor"/>
</dbReference>
<evidence type="ECO:0000259" key="2">
    <source>
        <dbReference type="Pfam" id="PF07859"/>
    </source>
</evidence>
<gene>
    <name evidence="3" type="ORF">RD792_017819</name>
</gene>
<dbReference type="Pfam" id="PF07859">
    <property type="entry name" value="Abhydrolase_3"/>
    <property type="match status" value="1"/>
</dbReference>
<organism evidence="3 4">
    <name type="scientific">Penstemon davidsonii</name>
    <dbReference type="NCBI Taxonomy" id="160366"/>
    <lineage>
        <taxon>Eukaryota</taxon>
        <taxon>Viridiplantae</taxon>
        <taxon>Streptophyta</taxon>
        <taxon>Embryophyta</taxon>
        <taxon>Tracheophyta</taxon>
        <taxon>Spermatophyta</taxon>
        <taxon>Magnoliopsida</taxon>
        <taxon>eudicotyledons</taxon>
        <taxon>Gunneridae</taxon>
        <taxon>Pentapetalae</taxon>
        <taxon>asterids</taxon>
        <taxon>lamiids</taxon>
        <taxon>Lamiales</taxon>
        <taxon>Plantaginaceae</taxon>
        <taxon>Cheloneae</taxon>
        <taxon>Penstemon</taxon>
    </lineage>
</organism>